<dbReference type="HAMAP" id="MF_00365">
    <property type="entry name" value="RecF"/>
    <property type="match status" value="1"/>
</dbReference>
<dbReference type="Gene3D" id="1.20.1050.90">
    <property type="entry name" value="RecF/RecN/SMC, N-terminal domain"/>
    <property type="match status" value="1"/>
</dbReference>
<reference evidence="9 10" key="1">
    <citation type="journal article" date="2022" name="ISME Commun">
        <title>Vulcanimicrobium alpinus gen. nov. sp. nov., the first cultivated representative of the candidate phylum 'Eremiobacterota', is a metabolically versatile aerobic anoxygenic phototroph.</title>
        <authorList>
            <person name="Yabe S."/>
            <person name="Muto K."/>
            <person name="Abe K."/>
            <person name="Yokota A."/>
            <person name="Staudigel H."/>
            <person name="Tebo B.M."/>
        </authorList>
    </citation>
    <scope>NUCLEOTIDE SEQUENCE [LARGE SCALE GENOMIC DNA]</scope>
    <source>
        <strain evidence="9 10">WC8-2</strain>
    </source>
</reference>
<dbReference type="InterPro" id="IPR042174">
    <property type="entry name" value="RecF_2"/>
</dbReference>
<dbReference type="PANTHER" id="PTHR32182:SF0">
    <property type="entry name" value="DNA REPLICATION AND REPAIR PROTEIN RECF"/>
    <property type="match status" value="1"/>
</dbReference>
<evidence type="ECO:0000256" key="3">
    <source>
        <dbReference type="ARBA" id="ARBA00022741"/>
    </source>
</evidence>
<comment type="function">
    <text evidence="6 7">The RecF protein is involved in DNA metabolism; it is required for DNA replication and normal SOS inducibility. RecF binds preferentially to single-stranded, linear DNA. It also seems to bind ATP.</text>
</comment>
<comment type="similarity">
    <text evidence="6 7">Belongs to the RecF family.</text>
</comment>
<dbReference type="PANTHER" id="PTHR32182">
    <property type="entry name" value="DNA REPLICATION AND REPAIR PROTEIN RECF"/>
    <property type="match status" value="1"/>
</dbReference>
<evidence type="ECO:0000313" key="9">
    <source>
        <dbReference type="EMBL" id="BDE04726.1"/>
    </source>
</evidence>
<dbReference type="AlphaFoldDB" id="A0AAN1XRR6"/>
<dbReference type="InterPro" id="IPR018078">
    <property type="entry name" value="DNA-binding_RecF_CS"/>
</dbReference>
<gene>
    <name evidence="6 9" type="primary">recF</name>
    <name evidence="9" type="ORF">WPS_00020</name>
</gene>
<evidence type="ECO:0000259" key="8">
    <source>
        <dbReference type="Pfam" id="PF13476"/>
    </source>
</evidence>
<protein>
    <recommendedName>
        <fullName evidence="6 7">DNA replication and repair protein RecF</fullName>
    </recommendedName>
</protein>
<evidence type="ECO:0000256" key="1">
    <source>
        <dbReference type="ARBA" id="ARBA00022490"/>
    </source>
</evidence>
<dbReference type="GO" id="GO:0000731">
    <property type="term" value="P:DNA synthesis involved in DNA repair"/>
    <property type="evidence" value="ECO:0007669"/>
    <property type="project" value="TreeGrafter"/>
</dbReference>
<dbReference type="Pfam" id="PF13476">
    <property type="entry name" value="AAA_23"/>
    <property type="match status" value="1"/>
</dbReference>
<feature type="binding site" evidence="6">
    <location>
        <begin position="30"/>
        <end position="37"/>
    </location>
    <ligand>
        <name>ATP</name>
        <dbReference type="ChEBI" id="CHEBI:30616"/>
    </ligand>
</feature>
<keyword evidence="4 6" id="KW-0067">ATP-binding</keyword>
<dbReference type="Gene3D" id="3.40.50.300">
    <property type="entry name" value="P-loop containing nucleotide triphosphate hydrolases"/>
    <property type="match status" value="1"/>
</dbReference>
<name>A0AAN1XRR6_UNVUL</name>
<dbReference type="GO" id="GO:0003697">
    <property type="term" value="F:single-stranded DNA binding"/>
    <property type="evidence" value="ECO:0007669"/>
    <property type="project" value="UniProtKB-UniRule"/>
</dbReference>
<keyword evidence="1 6" id="KW-0963">Cytoplasm</keyword>
<dbReference type="GO" id="GO:0006302">
    <property type="term" value="P:double-strand break repair"/>
    <property type="evidence" value="ECO:0007669"/>
    <property type="project" value="InterPro"/>
</dbReference>
<proteinExistence type="inferred from homology"/>
<dbReference type="InterPro" id="IPR038729">
    <property type="entry name" value="Rad50/SbcC_AAA"/>
</dbReference>
<evidence type="ECO:0000256" key="5">
    <source>
        <dbReference type="ARBA" id="ARBA00023125"/>
    </source>
</evidence>
<evidence type="ECO:0000313" key="10">
    <source>
        <dbReference type="Proteomes" id="UP001317532"/>
    </source>
</evidence>
<dbReference type="NCBIfam" id="TIGR00611">
    <property type="entry name" value="recf"/>
    <property type="match status" value="1"/>
</dbReference>
<dbReference type="PROSITE" id="PS00618">
    <property type="entry name" value="RECF_2"/>
    <property type="match status" value="1"/>
</dbReference>
<keyword evidence="10" id="KW-1185">Reference proteome</keyword>
<dbReference type="GO" id="GO:0009432">
    <property type="term" value="P:SOS response"/>
    <property type="evidence" value="ECO:0007669"/>
    <property type="project" value="UniProtKB-UniRule"/>
</dbReference>
<accession>A0AAN1XRR6</accession>
<keyword evidence="6 7" id="KW-0742">SOS response</keyword>
<dbReference type="GO" id="GO:0016887">
    <property type="term" value="F:ATP hydrolysis activity"/>
    <property type="evidence" value="ECO:0007669"/>
    <property type="project" value="InterPro"/>
</dbReference>
<feature type="domain" description="Rad50/SbcC-type AAA" evidence="8">
    <location>
        <begin position="5"/>
        <end position="70"/>
    </location>
</feature>
<dbReference type="GO" id="GO:0005737">
    <property type="term" value="C:cytoplasm"/>
    <property type="evidence" value="ECO:0007669"/>
    <property type="project" value="UniProtKB-SubCell"/>
</dbReference>
<dbReference type="InterPro" id="IPR027417">
    <property type="entry name" value="P-loop_NTPase"/>
</dbReference>
<dbReference type="GO" id="GO:0005524">
    <property type="term" value="F:ATP binding"/>
    <property type="evidence" value="ECO:0007669"/>
    <property type="project" value="UniProtKB-UniRule"/>
</dbReference>
<dbReference type="KEGG" id="vab:WPS_00020"/>
<dbReference type="InterPro" id="IPR001238">
    <property type="entry name" value="DNA-binding_RecF"/>
</dbReference>
<evidence type="ECO:0000256" key="7">
    <source>
        <dbReference type="RuleBase" id="RU000578"/>
    </source>
</evidence>
<evidence type="ECO:0000256" key="2">
    <source>
        <dbReference type="ARBA" id="ARBA00022705"/>
    </source>
</evidence>
<evidence type="ECO:0000256" key="4">
    <source>
        <dbReference type="ARBA" id="ARBA00022840"/>
    </source>
</evidence>
<keyword evidence="6 7" id="KW-0227">DNA damage</keyword>
<dbReference type="SUPFAM" id="SSF52540">
    <property type="entry name" value="P-loop containing nucleoside triphosphate hydrolases"/>
    <property type="match status" value="1"/>
</dbReference>
<keyword evidence="3 6" id="KW-0547">Nucleotide-binding</keyword>
<organism evidence="9 10">
    <name type="scientific">Vulcanimicrobium alpinum</name>
    <dbReference type="NCBI Taxonomy" id="3016050"/>
    <lineage>
        <taxon>Bacteria</taxon>
        <taxon>Bacillati</taxon>
        <taxon>Vulcanimicrobiota</taxon>
        <taxon>Vulcanimicrobiia</taxon>
        <taxon>Vulcanimicrobiales</taxon>
        <taxon>Vulcanimicrobiaceae</taxon>
        <taxon>Vulcanimicrobium</taxon>
    </lineage>
</organism>
<sequence length="356" mass="38259">MRLERVRLADFRNYVTLDVAPEPGLNVFVGPNAQGKSNLLEALAMLATGKSFRAHRESELIRADCERAEIAGDARISAGAIRLRCSIARTPAGMRKAFEVNGGAVGFARFLGRTRVVTFVPADLQLVSGGPALRRTLLNGALAQLSPTYYRDLALYQKIVQQKSALLHGAIAPDRDLLLAYNDELVRPAAALIAARRAFVDEIAAATVEIYARWRGADERLGVTYAPNPDGDVGEALAAAVESELRRRTTLVGPHRDDIRLLVDGKALSAFGSQGQQRTAVLALKVAEYEVMRTRTGDAPILLLDDVLSELDAERASGFLGAVGGYEQAFLTATDLPQAIGPAAVWAIRAAAVTRC</sequence>
<evidence type="ECO:0000256" key="6">
    <source>
        <dbReference type="HAMAP-Rule" id="MF_00365"/>
    </source>
</evidence>
<dbReference type="GO" id="GO:0006260">
    <property type="term" value="P:DNA replication"/>
    <property type="evidence" value="ECO:0007669"/>
    <property type="project" value="UniProtKB-UniRule"/>
</dbReference>
<keyword evidence="2 6" id="KW-0235">DNA replication</keyword>
<dbReference type="EMBL" id="AP025523">
    <property type="protein sequence ID" value="BDE04726.1"/>
    <property type="molecule type" value="Genomic_DNA"/>
</dbReference>
<dbReference type="RefSeq" id="WP_317995819.1">
    <property type="nucleotide sequence ID" value="NZ_AP025523.1"/>
</dbReference>
<dbReference type="Proteomes" id="UP001317532">
    <property type="component" value="Chromosome"/>
</dbReference>
<keyword evidence="6 7" id="KW-0234">DNA repair</keyword>
<comment type="subcellular location">
    <subcellularLocation>
        <location evidence="6 7">Cytoplasm</location>
    </subcellularLocation>
</comment>
<keyword evidence="5 6" id="KW-0238">DNA-binding</keyword>